<name>A0AAD6PDH7_9ROSI</name>
<dbReference type="InterPro" id="IPR016035">
    <property type="entry name" value="Acyl_Trfase/lysoPLipase"/>
</dbReference>
<proteinExistence type="predicted"/>
<evidence type="ECO:0000313" key="1">
    <source>
        <dbReference type="EMBL" id="KAJ6424528.1"/>
    </source>
</evidence>
<dbReference type="SUPFAM" id="SSF52151">
    <property type="entry name" value="FabD/lysophospholipase-like"/>
    <property type="match status" value="1"/>
</dbReference>
<accession>A0AAD6PDH7</accession>
<reference evidence="1 2" key="1">
    <citation type="journal article" date="2023" name="Int. J. Mol. Sci.">
        <title>De Novo Assembly and Annotation of 11 Diverse Shrub Willow (Salix) Genomes Reveals Novel Gene Organization in Sex-Linked Regions.</title>
        <authorList>
            <person name="Hyden B."/>
            <person name="Feng K."/>
            <person name="Yates T.B."/>
            <person name="Jawdy S."/>
            <person name="Cereghino C."/>
            <person name="Smart L.B."/>
            <person name="Muchero W."/>
        </authorList>
    </citation>
    <scope>NUCLEOTIDE SEQUENCE [LARGE SCALE GENOMIC DNA]</scope>
    <source>
        <tissue evidence="1">Shoot tip</tissue>
    </source>
</reference>
<dbReference type="PANTHER" id="PTHR47170:SF2">
    <property type="entry name" value="MALONYL-COA:ACP TRANSACYLASE (MAT) DOMAIN-CONTAINING PROTEIN"/>
    <property type="match status" value="1"/>
</dbReference>
<gene>
    <name evidence="1" type="ORF">OIU84_025329</name>
</gene>
<dbReference type="InterPro" id="IPR001227">
    <property type="entry name" value="Ac_transferase_dom_sf"/>
</dbReference>
<dbReference type="AlphaFoldDB" id="A0AAD6PDH7"/>
<dbReference type="Gene3D" id="3.40.366.10">
    <property type="entry name" value="Malonyl-Coenzyme A Acyl Carrier Protein, domain 2"/>
    <property type="match status" value="1"/>
</dbReference>
<dbReference type="PANTHER" id="PTHR47170">
    <property type="entry name" value="MALONYL-COA ACP TRANSACYLASE, ACP-BINDING"/>
    <property type="match status" value="1"/>
</dbReference>
<sequence>MEPSVSRLEDALAATEIRRPRIPVVSNADAQPHADPAIIKKISARQGSYKQFAFPVTSPVQGETTVTTLLAKGLKKSYELGPGKALSREWTRKQKQRILAPEMAAGGVPQVVPDQRIIIAGALGAQGLLPVVSSLLRDIAAQRSLPCLPKCRKTLPCAGKFFPYSSVSGMVSWYLLMGAAKPGEFGSENFRWCLH</sequence>
<dbReference type="EMBL" id="JAPFFJ010000006">
    <property type="protein sequence ID" value="KAJ6424528.1"/>
    <property type="molecule type" value="Genomic_DNA"/>
</dbReference>
<dbReference type="InterPro" id="IPR052760">
    <property type="entry name" value="Mitochondrial_malonyltrans"/>
</dbReference>
<dbReference type="GO" id="GO:0016740">
    <property type="term" value="F:transferase activity"/>
    <property type="evidence" value="ECO:0007669"/>
    <property type="project" value="InterPro"/>
</dbReference>
<comment type="caution">
    <text evidence="1">The sequence shown here is derived from an EMBL/GenBank/DDBJ whole genome shotgun (WGS) entry which is preliminary data.</text>
</comment>
<dbReference type="Proteomes" id="UP001162972">
    <property type="component" value="Chromosome 16"/>
</dbReference>
<keyword evidence="2" id="KW-1185">Reference proteome</keyword>
<organism evidence="1 2">
    <name type="scientific">Salix udensis</name>
    <dbReference type="NCBI Taxonomy" id="889485"/>
    <lineage>
        <taxon>Eukaryota</taxon>
        <taxon>Viridiplantae</taxon>
        <taxon>Streptophyta</taxon>
        <taxon>Embryophyta</taxon>
        <taxon>Tracheophyta</taxon>
        <taxon>Spermatophyta</taxon>
        <taxon>Magnoliopsida</taxon>
        <taxon>eudicotyledons</taxon>
        <taxon>Gunneridae</taxon>
        <taxon>Pentapetalae</taxon>
        <taxon>rosids</taxon>
        <taxon>fabids</taxon>
        <taxon>Malpighiales</taxon>
        <taxon>Salicaceae</taxon>
        <taxon>Saliceae</taxon>
        <taxon>Salix</taxon>
    </lineage>
</organism>
<evidence type="ECO:0000313" key="2">
    <source>
        <dbReference type="Proteomes" id="UP001162972"/>
    </source>
</evidence>
<protein>
    <submittedName>
        <fullName evidence="1">Uncharacterized protein</fullName>
    </submittedName>
</protein>